<dbReference type="Pfam" id="PF02911">
    <property type="entry name" value="Formyl_trans_C"/>
    <property type="match status" value="1"/>
</dbReference>
<evidence type="ECO:0000313" key="7">
    <source>
        <dbReference type="EMBL" id="GFO43415.1"/>
    </source>
</evidence>
<dbReference type="Proteomes" id="UP000735302">
    <property type="component" value="Unassembled WGS sequence"/>
</dbReference>
<organism evidence="7 8">
    <name type="scientific">Plakobranchus ocellatus</name>
    <dbReference type="NCBI Taxonomy" id="259542"/>
    <lineage>
        <taxon>Eukaryota</taxon>
        <taxon>Metazoa</taxon>
        <taxon>Spiralia</taxon>
        <taxon>Lophotrochozoa</taxon>
        <taxon>Mollusca</taxon>
        <taxon>Gastropoda</taxon>
        <taxon>Heterobranchia</taxon>
        <taxon>Euthyneura</taxon>
        <taxon>Panpulmonata</taxon>
        <taxon>Sacoglossa</taxon>
        <taxon>Placobranchoidea</taxon>
        <taxon>Plakobranchidae</taxon>
        <taxon>Plakobranchus</taxon>
    </lineage>
</organism>
<dbReference type="PANTHER" id="PTHR11138">
    <property type="entry name" value="METHIONYL-TRNA FORMYLTRANSFERASE"/>
    <property type="match status" value="1"/>
</dbReference>
<feature type="domain" description="Formyl transferase N-terminal" evidence="5">
    <location>
        <begin position="156"/>
        <end position="258"/>
    </location>
</feature>
<dbReference type="EMBL" id="BLXT01007882">
    <property type="protein sequence ID" value="GFO43415.1"/>
    <property type="molecule type" value="Genomic_DNA"/>
</dbReference>
<evidence type="ECO:0000256" key="2">
    <source>
        <dbReference type="ARBA" id="ARBA00012261"/>
    </source>
</evidence>
<dbReference type="GO" id="GO:0005739">
    <property type="term" value="C:mitochondrion"/>
    <property type="evidence" value="ECO:0007669"/>
    <property type="project" value="TreeGrafter"/>
</dbReference>
<keyword evidence="3" id="KW-0808">Transferase</keyword>
<gene>
    <name evidence="7" type="ORF">PoB_006992000</name>
</gene>
<evidence type="ECO:0000259" key="5">
    <source>
        <dbReference type="Pfam" id="PF00551"/>
    </source>
</evidence>
<dbReference type="InterPro" id="IPR005793">
    <property type="entry name" value="Formyl_trans_C"/>
</dbReference>
<sequence length="396" mass="44799">MTWTNLSPLQGSAVQKARQVLSAQLPCLLSYCLERNHAMALWRSANCHPSVGFCFLSNLTKYQDSVEMHLPSSCKMRIVSPCLMRSNPPWRVLFFGTDEFSVSTLQALNEDRLFAPNESKLVELLHIVHPRTKKPSPVMKYAALHDLRGYIWPLKNLNKDQEYDVGVLASFGHLIPSRLVKAFPYGILNVHPSLLPRWRGAAPVHHTILNGDRTSGVCIMSIQPKVFDCGPLLAQATVDIPPRCSQVLLRDMLAHKGTHKISQNMTFIDWQNQTTEDIDCQYRALHETAELRTEWQGMTIRLVNMLDIRHQPDIKTEVTPVPGLPIYNKADGTLWVCCKNGWVGFSHVVIKKKMTAKSFYNGYLSKPQHKSVTFTSHPSGVFGDAYTKWILSPRPS</sequence>
<dbReference type="InterPro" id="IPR002376">
    <property type="entry name" value="Formyl_transf_N"/>
</dbReference>
<dbReference type="InterPro" id="IPR036477">
    <property type="entry name" value="Formyl_transf_N_sf"/>
</dbReference>
<evidence type="ECO:0000313" key="8">
    <source>
        <dbReference type="Proteomes" id="UP000735302"/>
    </source>
</evidence>
<reference evidence="7 8" key="1">
    <citation type="journal article" date="2021" name="Elife">
        <title>Chloroplast acquisition without the gene transfer in kleptoplastic sea slugs, Plakobranchus ocellatus.</title>
        <authorList>
            <person name="Maeda T."/>
            <person name="Takahashi S."/>
            <person name="Yoshida T."/>
            <person name="Shimamura S."/>
            <person name="Takaki Y."/>
            <person name="Nagai Y."/>
            <person name="Toyoda A."/>
            <person name="Suzuki Y."/>
            <person name="Arimoto A."/>
            <person name="Ishii H."/>
            <person name="Satoh N."/>
            <person name="Nishiyama T."/>
            <person name="Hasebe M."/>
            <person name="Maruyama T."/>
            <person name="Minagawa J."/>
            <person name="Obokata J."/>
            <person name="Shigenobu S."/>
        </authorList>
    </citation>
    <scope>NUCLEOTIDE SEQUENCE [LARGE SCALE GENOMIC DNA]</scope>
</reference>
<dbReference type="Pfam" id="PF00551">
    <property type="entry name" value="Formyl_trans_N"/>
    <property type="match status" value="1"/>
</dbReference>
<keyword evidence="8" id="KW-1185">Reference proteome</keyword>
<dbReference type="Gene3D" id="3.40.50.12230">
    <property type="match status" value="1"/>
</dbReference>
<dbReference type="SUPFAM" id="SSF53328">
    <property type="entry name" value="Formyltransferase"/>
    <property type="match status" value="1"/>
</dbReference>
<dbReference type="AlphaFoldDB" id="A0AAV4DHH2"/>
<comment type="caution">
    <text evidence="7">The sequence shown here is derived from an EMBL/GenBank/DDBJ whole genome shotgun (WGS) entry which is preliminary data.</text>
</comment>
<dbReference type="EC" id="2.1.2.9" evidence="2"/>
<dbReference type="InterPro" id="IPR037022">
    <property type="entry name" value="Formyl_trans_C_sf"/>
</dbReference>
<evidence type="ECO:0000256" key="1">
    <source>
        <dbReference type="ARBA" id="ARBA00010699"/>
    </source>
</evidence>
<dbReference type="SUPFAM" id="SSF50486">
    <property type="entry name" value="FMT C-terminal domain-like"/>
    <property type="match status" value="1"/>
</dbReference>
<dbReference type="PANTHER" id="PTHR11138:SF5">
    <property type="entry name" value="METHIONYL-TRNA FORMYLTRANSFERASE, MITOCHONDRIAL"/>
    <property type="match status" value="1"/>
</dbReference>
<protein>
    <recommendedName>
        <fullName evidence="2">methionyl-tRNA formyltransferase</fullName>
        <ecNumber evidence="2">2.1.2.9</ecNumber>
    </recommendedName>
</protein>
<dbReference type="InterPro" id="IPR011034">
    <property type="entry name" value="Formyl_transferase-like_C_sf"/>
</dbReference>
<accession>A0AAV4DHH2</accession>
<dbReference type="GO" id="GO:0004479">
    <property type="term" value="F:methionyl-tRNA formyltransferase activity"/>
    <property type="evidence" value="ECO:0007669"/>
    <property type="project" value="UniProtKB-EC"/>
</dbReference>
<dbReference type="Gene3D" id="3.10.25.10">
    <property type="entry name" value="Formyl transferase, C-terminal domain"/>
    <property type="match status" value="1"/>
</dbReference>
<name>A0AAV4DHH2_9GAST</name>
<evidence type="ECO:0000259" key="6">
    <source>
        <dbReference type="Pfam" id="PF02911"/>
    </source>
</evidence>
<keyword evidence="4" id="KW-0648">Protein biosynthesis</keyword>
<proteinExistence type="inferred from homology"/>
<evidence type="ECO:0000256" key="3">
    <source>
        <dbReference type="ARBA" id="ARBA00022679"/>
    </source>
</evidence>
<dbReference type="InterPro" id="IPR041711">
    <property type="entry name" value="Met-tRNA-FMT_N"/>
</dbReference>
<evidence type="ECO:0000256" key="4">
    <source>
        <dbReference type="ARBA" id="ARBA00022917"/>
    </source>
</evidence>
<feature type="domain" description="Formyl transferase C-terminal" evidence="6">
    <location>
        <begin position="260"/>
        <end position="363"/>
    </location>
</feature>
<dbReference type="CDD" id="cd08646">
    <property type="entry name" value="FMT_core_Met-tRNA-FMT_N"/>
    <property type="match status" value="1"/>
</dbReference>
<comment type="similarity">
    <text evidence="1">Belongs to the Fmt family.</text>
</comment>